<feature type="transmembrane region" description="Helical" evidence="10">
    <location>
        <begin position="53"/>
        <end position="74"/>
    </location>
</feature>
<dbReference type="GO" id="GO:0043772">
    <property type="term" value="F:acyl-phosphate glycerol-3-phosphate acyltransferase activity"/>
    <property type="evidence" value="ECO:0007669"/>
    <property type="project" value="UniProtKB-UniRule"/>
</dbReference>
<comment type="pathway">
    <text evidence="10">Lipid metabolism; phospholipid metabolism.</text>
</comment>
<comment type="subunit">
    <text evidence="10">Probably interacts with PlsX.</text>
</comment>
<evidence type="ECO:0000256" key="1">
    <source>
        <dbReference type="ARBA" id="ARBA00022475"/>
    </source>
</evidence>
<keyword evidence="4 10" id="KW-0812">Transmembrane</keyword>
<evidence type="ECO:0000256" key="6">
    <source>
        <dbReference type="ARBA" id="ARBA00023098"/>
    </source>
</evidence>
<dbReference type="RefSeq" id="WP_154470707.1">
    <property type="nucleotide sequence ID" value="NZ_DBEWUL010000184.1"/>
</dbReference>
<evidence type="ECO:0000256" key="5">
    <source>
        <dbReference type="ARBA" id="ARBA00022989"/>
    </source>
</evidence>
<evidence type="ECO:0000256" key="3">
    <source>
        <dbReference type="ARBA" id="ARBA00022679"/>
    </source>
</evidence>
<evidence type="ECO:0000256" key="7">
    <source>
        <dbReference type="ARBA" id="ARBA00023136"/>
    </source>
</evidence>
<dbReference type="EMBL" id="VUMD01000001">
    <property type="protein sequence ID" value="MSS35305.1"/>
    <property type="molecule type" value="Genomic_DNA"/>
</dbReference>
<dbReference type="UniPathway" id="UPA00085"/>
<dbReference type="EC" id="2.3.1.275" evidence="10"/>
<evidence type="ECO:0000256" key="2">
    <source>
        <dbReference type="ARBA" id="ARBA00022516"/>
    </source>
</evidence>
<reference evidence="11 12" key="1">
    <citation type="submission" date="2019-08" db="EMBL/GenBank/DDBJ databases">
        <title>In-depth cultivation of the pig gut microbiome towards novel bacterial diversity and tailored functional studies.</title>
        <authorList>
            <person name="Wylensek D."/>
            <person name="Hitch T.C.A."/>
            <person name="Clavel T."/>
        </authorList>
    </citation>
    <scope>NUCLEOTIDE SEQUENCE [LARGE SCALE GENOMIC DNA]</scope>
    <source>
        <strain evidence="11 12">WCA-389-WT-23D1</strain>
    </source>
</reference>
<dbReference type="PANTHER" id="PTHR30309:SF0">
    <property type="entry name" value="GLYCEROL-3-PHOSPHATE ACYLTRANSFERASE-RELATED"/>
    <property type="match status" value="1"/>
</dbReference>
<dbReference type="GO" id="GO:0008654">
    <property type="term" value="P:phospholipid biosynthetic process"/>
    <property type="evidence" value="ECO:0007669"/>
    <property type="project" value="UniProtKB-UniRule"/>
</dbReference>
<keyword evidence="3 10" id="KW-0808">Transferase</keyword>
<comment type="subcellular location">
    <subcellularLocation>
        <location evidence="10">Cell membrane</location>
        <topology evidence="10">Multi-pass membrane protein</topology>
    </subcellularLocation>
</comment>
<keyword evidence="1 10" id="KW-1003">Cell membrane</keyword>
<dbReference type="GO" id="GO:0005886">
    <property type="term" value="C:plasma membrane"/>
    <property type="evidence" value="ECO:0007669"/>
    <property type="project" value="UniProtKB-SubCell"/>
</dbReference>
<keyword evidence="9 10" id="KW-1208">Phospholipid metabolism</keyword>
<evidence type="ECO:0000256" key="4">
    <source>
        <dbReference type="ARBA" id="ARBA00022692"/>
    </source>
</evidence>
<dbReference type="HAMAP" id="MF_01043">
    <property type="entry name" value="PlsY"/>
    <property type="match status" value="1"/>
</dbReference>
<evidence type="ECO:0000256" key="8">
    <source>
        <dbReference type="ARBA" id="ARBA00023209"/>
    </source>
</evidence>
<dbReference type="Proteomes" id="UP000429958">
    <property type="component" value="Unassembled WGS sequence"/>
</dbReference>
<accession>A0A7X2TBB3</accession>
<feature type="transmembrane region" description="Helical" evidence="10">
    <location>
        <begin position="172"/>
        <end position="189"/>
    </location>
</feature>
<keyword evidence="2 10" id="KW-0444">Lipid biosynthesis</keyword>
<name>A0A7X2TBB3_9CLOT</name>
<proteinExistence type="inferred from homology"/>
<dbReference type="AlphaFoldDB" id="A0A7X2TBB3"/>
<evidence type="ECO:0000256" key="10">
    <source>
        <dbReference type="HAMAP-Rule" id="MF_01043"/>
    </source>
</evidence>
<keyword evidence="5 10" id="KW-1133">Transmembrane helix</keyword>
<organism evidence="11 12">
    <name type="scientific">Clostridium porci</name>
    <dbReference type="NCBI Taxonomy" id="2605778"/>
    <lineage>
        <taxon>Bacteria</taxon>
        <taxon>Bacillati</taxon>
        <taxon>Bacillota</taxon>
        <taxon>Clostridia</taxon>
        <taxon>Eubacteriales</taxon>
        <taxon>Clostridiaceae</taxon>
        <taxon>Clostridium</taxon>
    </lineage>
</organism>
<dbReference type="NCBIfam" id="TIGR00023">
    <property type="entry name" value="glycerol-3-phosphate 1-O-acyltransferase PlsY"/>
    <property type="match status" value="1"/>
</dbReference>
<evidence type="ECO:0000313" key="12">
    <source>
        <dbReference type="Proteomes" id="UP000429958"/>
    </source>
</evidence>
<evidence type="ECO:0000256" key="9">
    <source>
        <dbReference type="ARBA" id="ARBA00023264"/>
    </source>
</evidence>
<sequence length="215" mass="23751">MERIICIILGYAFGLFQTGYIYGRLHGIDIRQHGSGNSGSTNALRVMGVKAGAMVFMGDFLKTVIPCFLVRIFFKNQPDFIYILILYTGFGVILGHNFPFYLKFKGGKGIAATAGIIFSLDLRLTFLCLAAFVLIVAVTRYVSLGSLVVSALFLVWDVVFGNMGAYGLSQNGKVEFCFVSLVIAAMAFWRHRANIVRLIQGRENKVGTGKNKRHS</sequence>
<feature type="transmembrane region" description="Helical" evidence="10">
    <location>
        <begin position="110"/>
        <end position="135"/>
    </location>
</feature>
<feature type="transmembrane region" description="Helical" evidence="10">
    <location>
        <begin position="141"/>
        <end position="160"/>
    </location>
</feature>
<dbReference type="SMART" id="SM01207">
    <property type="entry name" value="G3P_acyltransf"/>
    <property type="match status" value="1"/>
</dbReference>
<comment type="caution">
    <text evidence="11">The sequence shown here is derived from an EMBL/GenBank/DDBJ whole genome shotgun (WGS) entry which is preliminary data.</text>
</comment>
<comment type="function">
    <text evidence="10">Catalyzes the transfer of an acyl group from acyl-phosphate (acyl-PO(4)) to glycerol-3-phosphate (G3P) to form lysophosphatidic acid (LPA). This enzyme utilizes acyl-phosphate as fatty acyl donor, but not acyl-CoA or acyl-ACP.</text>
</comment>
<keyword evidence="11" id="KW-0012">Acyltransferase</keyword>
<dbReference type="PANTHER" id="PTHR30309">
    <property type="entry name" value="INNER MEMBRANE PROTEIN YGIH"/>
    <property type="match status" value="1"/>
</dbReference>
<gene>
    <name evidence="10 11" type="primary">plsY</name>
    <name evidence="11" type="ORF">FYJ39_01575</name>
</gene>
<comment type="similarity">
    <text evidence="10">Belongs to the PlsY family.</text>
</comment>
<evidence type="ECO:0000313" key="11">
    <source>
        <dbReference type="EMBL" id="MSS35305.1"/>
    </source>
</evidence>
<keyword evidence="8 10" id="KW-0594">Phospholipid biosynthesis</keyword>
<feature type="transmembrane region" description="Helical" evidence="10">
    <location>
        <begin position="80"/>
        <end position="98"/>
    </location>
</feature>
<keyword evidence="6 10" id="KW-0443">Lipid metabolism</keyword>
<keyword evidence="7 10" id="KW-0472">Membrane</keyword>
<keyword evidence="12" id="KW-1185">Reference proteome</keyword>
<dbReference type="Pfam" id="PF02660">
    <property type="entry name" value="G3P_acyltransf"/>
    <property type="match status" value="1"/>
</dbReference>
<comment type="catalytic activity">
    <reaction evidence="10">
        <text>an acyl phosphate + sn-glycerol 3-phosphate = a 1-acyl-sn-glycero-3-phosphate + phosphate</text>
        <dbReference type="Rhea" id="RHEA:34075"/>
        <dbReference type="ChEBI" id="CHEBI:43474"/>
        <dbReference type="ChEBI" id="CHEBI:57597"/>
        <dbReference type="ChEBI" id="CHEBI:57970"/>
        <dbReference type="ChEBI" id="CHEBI:59918"/>
        <dbReference type="EC" id="2.3.1.275"/>
    </reaction>
</comment>
<dbReference type="InterPro" id="IPR003811">
    <property type="entry name" value="G3P_acylTferase_PlsY"/>
</dbReference>
<protein>
    <recommendedName>
        <fullName evidence="10">Glycerol-3-phosphate acyltransferase</fullName>
    </recommendedName>
    <alternativeName>
        <fullName evidence="10">Acyl-PO4 G3P acyltransferase</fullName>
    </alternativeName>
    <alternativeName>
        <fullName evidence="10">Acyl-phosphate--glycerol-3-phosphate acyltransferase</fullName>
    </alternativeName>
    <alternativeName>
        <fullName evidence="10">G3P acyltransferase</fullName>
        <shortName evidence="10">GPAT</shortName>
        <ecNumber evidence="10">2.3.1.275</ecNumber>
    </alternativeName>
    <alternativeName>
        <fullName evidence="10">Lysophosphatidic acid synthase</fullName>
        <shortName evidence="10">LPA synthase</shortName>
    </alternativeName>
</protein>